<sequence length="73" mass="7526">MRTARLFAGWLCIALGFGLIILLGLGVLDPTRDAAAHATSAAPVLIALMPSVAIGLTVFALGLWLLATGKKKP</sequence>
<keyword evidence="1" id="KW-0812">Transmembrane</keyword>
<dbReference type="EMBL" id="CP011129">
    <property type="protein sequence ID" value="ALN78961.1"/>
    <property type="molecule type" value="Genomic_DNA"/>
</dbReference>
<dbReference type="PATRIC" id="fig|84531.8.peg.827"/>
<name>A0A0S2F658_LYSAN</name>
<dbReference type="STRING" id="84531.LA76x_0800"/>
<keyword evidence="3" id="KW-1185">Reference proteome</keyword>
<feature type="transmembrane region" description="Helical" evidence="1">
    <location>
        <begin position="7"/>
        <end position="28"/>
    </location>
</feature>
<dbReference type="KEGG" id="lab:LA76x_0800"/>
<dbReference type="AlphaFoldDB" id="A0A0S2F658"/>
<accession>A0A0S2F658</accession>
<dbReference type="RefSeq" id="WP_057916669.1">
    <property type="nucleotide sequence ID" value="NZ_CP011129.1"/>
</dbReference>
<keyword evidence="1" id="KW-0472">Membrane</keyword>
<gene>
    <name evidence="2" type="ORF">LA76x_0800</name>
</gene>
<protein>
    <recommendedName>
        <fullName evidence="4">Transmembrane protein</fullName>
    </recommendedName>
</protein>
<dbReference type="Proteomes" id="UP000060787">
    <property type="component" value="Chromosome"/>
</dbReference>
<feature type="transmembrane region" description="Helical" evidence="1">
    <location>
        <begin position="40"/>
        <end position="67"/>
    </location>
</feature>
<proteinExistence type="predicted"/>
<evidence type="ECO:0000313" key="3">
    <source>
        <dbReference type="Proteomes" id="UP000060787"/>
    </source>
</evidence>
<keyword evidence="1" id="KW-1133">Transmembrane helix</keyword>
<evidence type="ECO:0000256" key="1">
    <source>
        <dbReference type="SAM" id="Phobius"/>
    </source>
</evidence>
<reference evidence="2 3" key="1">
    <citation type="journal article" date="2015" name="BMC Genomics">
        <title>Comparative genomics and metabolic profiling of the genus Lysobacter.</title>
        <authorList>
            <person name="de Bruijn I."/>
            <person name="Cheng X."/>
            <person name="de Jager V."/>
            <person name="Exposito R.G."/>
            <person name="Watrous J."/>
            <person name="Patel N."/>
            <person name="Postma J."/>
            <person name="Dorrestein P.C."/>
            <person name="Kobayashi D."/>
            <person name="Raaijmakers J.M."/>
        </authorList>
    </citation>
    <scope>NUCLEOTIDE SEQUENCE [LARGE SCALE GENOMIC DNA]</scope>
    <source>
        <strain evidence="2 3">76</strain>
    </source>
</reference>
<organism evidence="2 3">
    <name type="scientific">Lysobacter antibioticus</name>
    <dbReference type="NCBI Taxonomy" id="84531"/>
    <lineage>
        <taxon>Bacteria</taxon>
        <taxon>Pseudomonadati</taxon>
        <taxon>Pseudomonadota</taxon>
        <taxon>Gammaproteobacteria</taxon>
        <taxon>Lysobacterales</taxon>
        <taxon>Lysobacteraceae</taxon>
        <taxon>Lysobacter</taxon>
    </lineage>
</organism>
<evidence type="ECO:0000313" key="2">
    <source>
        <dbReference type="EMBL" id="ALN78961.1"/>
    </source>
</evidence>
<evidence type="ECO:0008006" key="4">
    <source>
        <dbReference type="Google" id="ProtNLM"/>
    </source>
</evidence>